<gene>
    <name evidence="1" type="primary">NPL6</name>
    <name evidence="1" type="ORF">IWQ57_000720</name>
</gene>
<proteinExistence type="predicted"/>
<protein>
    <submittedName>
        <fullName evidence="1">Chromatin structure-remodeling complex subunit RSC7</fullName>
    </submittedName>
</protein>
<evidence type="ECO:0000313" key="1">
    <source>
        <dbReference type="EMBL" id="KAJ2774659.1"/>
    </source>
</evidence>
<comment type="caution">
    <text evidence="1">The sequence shown here is derived from an EMBL/GenBank/DDBJ whole genome shotgun (WGS) entry which is preliminary data.</text>
</comment>
<keyword evidence="2" id="KW-1185">Reference proteome</keyword>
<reference evidence="1" key="1">
    <citation type="submission" date="2022-07" db="EMBL/GenBank/DDBJ databases">
        <title>Phylogenomic reconstructions and comparative analyses of Kickxellomycotina fungi.</title>
        <authorList>
            <person name="Reynolds N.K."/>
            <person name="Stajich J.E."/>
            <person name="Barry K."/>
            <person name="Grigoriev I.V."/>
            <person name="Crous P."/>
            <person name="Smith M.E."/>
        </authorList>
    </citation>
    <scope>NUCLEOTIDE SEQUENCE</scope>
    <source>
        <strain evidence="1">CBS 109366</strain>
    </source>
</reference>
<organism evidence="1 2">
    <name type="scientific">Coemansia nantahalensis</name>
    <dbReference type="NCBI Taxonomy" id="2789366"/>
    <lineage>
        <taxon>Eukaryota</taxon>
        <taxon>Fungi</taxon>
        <taxon>Fungi incertae sedis</taxon>
        <taxon>Zoopagomycota</taxon>
        <taxon>Kickxellomycotina</taxon>
        <taxon>Kickxellomycetes</taxon>
        <taxon>Kickxellales</taxon>
        <taxon>Kickxellaceae</taxon>
        <taxon>Coemansia</taxon>
    </lineage>
</organism>
<sequence>MRRSSRAHANKPVPVNGAGTPRRGRAANAVPNGAAEAESAAWSGSSSPLSSLSTPASMATQPKTTGARQRTRTRSSAAHNASDNEEGEEDDDSEAASGAGEDEDPAVANLLSRAADAIRDNMNGIQLADNETGNDDDYQGGDETPTSTRSRAAPSGRRRRRTGSQDESPTATPAPKRRSTRMAALANGAGSGTSNGTGDEASPAATPNGRSSRKRGRSYSDSAAATPVAARGLLAPQTPAGSQLSRGRVGPADGGDESSDDDEAEKDAGGETKIDRNGYLQGGREFICPMFRSPFRHNRERQYVLTMDCCRYMGARDSYMLFKQHPRMRRVETTQEERDLLADRLMIPKVTRFRPIALITARTAFREFGARIVKNGRYITDDYWEEARRREARHPEGTVVANMGVYHSVMAAHAAGMTPGSTRKARKTTPLRPPTGASAKSMLTRAATPTRGMPGYGSPLPGSSGTALVSSWAQLEAQQRMQQMGSIGMPPAPAQAAQLRTGGFTMANALQQQQQQQYQQQQHPQQSQAAQPPLQLQQHQQSQQMSHLHQLQKICGVDGSADEAPGVALSRPLFRKMRSPETAEAAFEAEASAHRAHFADDHGYVDGRPLIQSLATPWPRVASLSNKLKQRRGAAGQLLRAASGDGSQTPQGAGDGGEDLYGPMAFASSRMARDFNASIRLWREDNGCTWVDPHTGIRQVPASLQPTAVRVERVDVGSARWRRASKTKIDPLVSFADALDEAAAEGRDADDCASDARKYPLALLPGQFQGAFPVHRTRYGQPWQQTLQLYS</sequence>
<name>A0ACC1K776_9FUNG</name>
<evidence type="ECO:0000313" key="2">
    <source>
        <dbReference type="Proteomes" id="UP001140234"/>
    </source>
</evidence>
<dbReference type="Proteomes" id="UP001140234">
    <property type="component" value="Unassembled WGS sequence"/>
</dbReference>
<accession>A0ACC1K776</accession>
<feature type="non-terminal residue" evidence="1">
    <location>
        <position position="791"/>
    </location>
</feature>
<dbReference type="EMBL" id="JANBUJ010000077">
    <property type="protein sequence ID" value="KAJ2774659.1"/>
    <property type="molecule type" value="Genomic_DNA"/>
</dbReference>